<feature type="compositionally biased region" description="Polar residues" evidence="1">
    <location>
        <begin position="191"/>
        <end position="203"/>
    </location>
</feature>
<name>A0A7G2CNI8_9TRYP</name>
<protein>
    <submittedName>
        <fullName evidence="2">Uncharacterized protein</fullName>
    </submittedName>
</protein>
<feature type="compositionally biased region" description="Basic and acidic residues" evidence="1">
    <location>
        <begin position="60"/>
        <end position="87"/>
    </location>
</feature>
<feature type="region of interest" description="Disordered" evidence="1">
    <location>
        <begin position="280"/>
        <end position="312"/>
    </location>
</feature>
<accession>A0A7G2CNI8</accession>
<keyword evidence="3" id="KW-1185">Reference proteome</keyword>
<evidence type="ECO:0000256" key="1">
    <source>
        <dbReference type="SAM" id="MobiDB-lite"/>
    </source>
</evidence>
<evidence type="ECO:0000313" key="2">
    <source>
        <dbReference type="EMBL" id="CAD2221418.1"/>
    </source>
</evidence>
<dbReference type="EMBL" id="LR877165">
    <property type="protein sequence ID" value="CAD2221418.1"/>
    <property type="molecule type" value="Genomic_DNA"/>
</dbReference>
<reference evidence="2 3" key="1">
    <citation type="submission" date="2020-08" db="EMBL/GenBank/DDBJ databases">
        <authorList>
            <person name="Newling K."/>
            <person name="Davey J."/>
            <person name="Forrester S."/>
        </authorList>
    </citation>
    <scope>NUCLEOTIDE SEQUENCE [LARGE SCALE GENOMIC DNA]</scope>
    <source>
        <strain evidence="3">Crithidia deanei Carvalho (ATCC PRA-265)</strain>
    </source>
</reference>
<sequence length="326" mass="36445">MYGYAGGYGAFNYHGGNNNAMATAPIYQPNFYHTPYMYNYNNMNAQRNSYPQAAQSRSINPDEYRDSSSQRRLSRNEEKSRKGDKEASSPQKNKSKSKERKSSIYNSFFKGKSGKGSLPVAPSRDSEEADRKTPRDNHMNDNNYNNTYDNYNNYSTNRSVGNSYSSAERRRGTYPPDRSSRTPAVRRGSQRTRSNMGSTMDLTNNPYNYNSLYGGNFRIDIDVKPMDEKNAPSKSAGSFANAGNESKFSASAFNSFYSSDGSGDYGSGYGLSQKSSFFMLDGEDADQQDKTQTADASKAGGGRRSVYFNDISSRRQRTRSAVTFVN</sequence>
<gene>
    <name evidence="2" type="ORF">ADEAN_000895000</name>
</gene>
<evidence type="ECO:0000313" key="3">
    <source>
        <dbReference type="Proteomes" id="UP000515908"/>
    </source>
</evidence>
<feature type="compositionally biased region" description="Basic and acidic residues" evidence="1">
    <location>
        <begin position="124"/>
        <end position="139"/>
    </location>
</feature>
<dbReference type="AlphaFoldDB" id="A0A7G2CNI8"/>
<feature type="compositionally biased region" description="Polar residues" evidence="1">
    <location>
        <begin position="49"/>
        <end position="59"/>
    </location>
</feature>
<feature type="compositionally biased region" description="Low complexity" evidence="1">
    <location>
        <begin position="140"/>
        <end position="157"/>
    </location>
</feature>
<organism evidence="2 3">
    <name type="scientific">Angomonas deanei</name>
    <dbReference type="NCBI Taxonomy" id="59799"/>
    <lineage>
        <taxon>Eukaryota</taxon>
        <taxon>Discoba</taxon>
        <taxon>Euglenozoa</taxon>
        <taxon>Kinetoplastea</taxon>
        <taxon>Metakinetoplastina</taxon>
        <taxon>Trypanosomatida</taxon>
        <taxon>Trypanosomatidae</taxon>
        <taxon>Strigomonadinae</taxon>
        <taxon>Angomonas</taxon>
    </lineage>
</organism>
<feature type="region of interest" description="Disordered" evidence="1">
    <location>
        <begin position="49"/>
        <end position="203"/>
    </location>
</feature>
<dbReference type="Proteomes" id="UP000515908">
    <property type="component" value="Chromosome 21"/>
</dbReference>
<dbReference type="VEuPathDB" id="TriTrypDB:ADEAN_000895000"/>
<proteinExistence type="predicted"/>